<accession>A0A9W4E8L5</accession>
<keyword evidence="3" id="KW-0285">Flavoprotein</keyword>
<evidence type="ECO:0000256" key="4">
    <source>
        <dbReference type="ARBA" id="ARBA00022827"/>
    </source>
</evidence>
<keyword evidence="5" id="KW-0560">Oxidoreductase</keyword>
<comment type="caution">
    <text evidence="7">The sequence shown here is derived from an EMBL/GenBank/DDBJ whole genome shotgun (WGS) entry which is preliminary data.</text>
</comment>
<dbReference type="Pfam" id="PF01266">
    <property type="entry name" value="DAO"/>
    <property type="match status" value="1"/>
</dbReference>
<evidence type="ECO:0000256" key="5">
    <source>
        <dbReference type="ARBA" id="ARBA00023002"/>
    </source>
</evidence>
<evidence type="ECO:0000256" key="3">
    <source>
        <dbReference type="ARBA" id="ARBA00022630"/>
    </source>
</evidence>
<dbReference type="Proteomes" id="UP001152519">
    <property type="component" value="Unassembled WGS sequence"/>
</dbReference>
<dbReference type="AlphaFoldDB" id="A0A9W4E8L5"/>
<dbReference type="PANTHER" id="PTHR11985">
    <property type="entry name" value="GLYCEROL-3-PHOSPHATE DEHYDROGENASE"/>
    <property type="match status" value="1"/>
</dbReference>
<reference evidence="7" key="1">
    <citation type="submission" date="2021-05" db="EMBL/GenBank/DDBJ databases">
        <authorList>
            <person name="Arsene-Ploetze F."/>
        </authorList>
    </citation>
    <scope>NUCLEOTIDE SEQUENCE</scope>
    <source>
        <strain evidence="7">DSM 42138</strain>
    </source>
</reference>
<organism evidence="7 8">
    <name type="scientific">Actinacidiphila cocklensis</name>
    <dbReference type="NCBI Taxonomy" id="887465"/>
    <lineage>
        <taxon>Bacteria</taxon>
        <taxon>Bacillati</taxon>
        <taxon>Actinomycetota</taxon>
        <taxon>Actinomycetes</taxon>
        <taxon>Kitasatosporales</taxon>
        <taxon>Streptomycetaceae</taxon>
        <taxon>Actinacidiphila</taxon>
    </lineage>
</organism>
<dbReference type="EMBL" id="CAJSLV010000064">
    <property type="protein sequence ID" value="CAG6395609.1"/>
    <property type="molecule type" value="Genomic_DNA"/>
</dbReference>
<proteinExistence type="inferred from homology"/>
<dbReference type="RefSeq" id="WP_251492885.1">
    <property type="nucleotide sequence ID" value="NZ_CAJSLV010000064.1"/>
</dbReference>
<evidence type="ECO:0000256" key="2">
    <source>
        <dbReference type="ARBA" id="ARBA00007330"/>
    </source>
</evidence>
<feature type="domain" description="FAD dependent oxidoreductase" evidence="6">
    <location>
        <begin position="43"/>
        <end position="435"/>
    </location>
</feature>
<dbReference type="GO" id="GO:0004368">
    <property type="term" value="F:glycerol-3-phosphate dehydrogenase (quinone) activity"/>
    <property type="evidence" value="ECO:0007669"/>
    <property type="project" value="InterPro"/>
</dbReference>
<evidence type="ECO:0000256" key="1">
    <source>
        <dbReference type="ARBA" id="ARBA00001974"/>
    </source>
</evidence>
<keyword evidence="8" id="KW-1185">Reference proteome</keyword>
<name>A0A9W4E8L5_9ACTN</name>
<dbReference type="InterPro" id="IPR006076">
    <property type="entry name" value="FAD-dep_OxRdtase"/>
</dbReference>
<dbReference type="PANTHER" id="PTHR11985:SF15">
    <property type="entry name" value="GLYCEROL-3-PHOSPHATE DEHYDROGENASE, MITOCHONDRIAL"/>
    <property type="match status" value="1"/>
</dbReference>
<keyword evidence="4" id="KW-0274">FAD</keyword>
<gene>
    <name evidence="7" type="ORF">SCOCK_340033</name>
</gene>
<dbReference type="InterPro" id="IPR000447">
    <property type="entry name" value="G3P_DH_FAD-dep"/>
</dbReference>
<comment type="similarity">
    <text evidence="2">Belongs to the FAD-dependent glycerol-3-phosphate dehydrogenase family.</text>
</comment>
<dbReference type="InterPro" id="IPR036188">
    <property type="entry name" value="FAD/NAD-bd_sf"/>
</dbReference>
<evidence type="ECO:0000259" key="6">
    <source>
        <dbReference type="Pfam" id="PF01266"/>
    </source>
</evidence>
<dbReference type="Gene3D" id="3.50.50.60">
    <property type="entry name" value="FAD/NAD(P)-binding domain"/>
    <property type="match status" value="1"/>
</dbReference>
<evidence type="ECO:0000313" key="8">
    <source>
        <dbReference type="Proteomes" id="UP001152519"/>
    </source>
</evidence>
<evidence type="ECO:0000313" key="7">
    <source>
        <dbReference type="EMBL" id="CAG6395609.1"/>
    </source>
</evidence>
<sequence length="634" mass="71356">MSQARGSSSPNQPADWTFAMSDVVSQYRELVEEQHNDTGFVHDTLVIGGGAAGAGVLRDLASRGNASALLVDRGPFGGQTSSKTGKAIHPGIRYLRMAFHRGLLAFHLRRDPKIKQTTAQNLRGAWLDLQLVWYGTRERKILLETADNTVEEIPNIVFVLPDSPEKKWAVFFGISLYDLFTTVWAWGGLTPRFSRVKLFLNGKSLHRELPNLDSEDVLGGILYWDGKANNDKILVLKAIRDAYYRRTAAHPIRALSHVEVEHYEWREQQGAPGGGHFVVTLARRFDHDELPERVTVRAHTLTNAAGPWVDRVRNRTERPDGRQSVVYSRGTHLEATNRFIHESLTADPRLQVGLVPLNAERQHYLRPFHQHGMWYVQCTTTDRAQTDPDVVVPEEDEIEELLHSYNALVDDRWKIGRQDIFNVFCGIRPLASGDGGKINVQDISRMFRITRQDHGGGPVFDMVNVKLTEFRWAGREVGELIAKEVRRRTSKVLGRSTTRRLPFLTVPGEHRFTPGGAERPWGEPEFVAQKVGHYVRHQMAGGYDDYLLNSGGIRDAVAFDDEGRCDIDLAVLDLVLDEMASLLGWDADRRRAEWERFAEVYGRNMAWADLGGKVRGHKPAEPFSLPGAAAGAAE</sequence>
<comment type="cofactor">
    <cofactor evidence="1">
        <name>FAD</name>
        <dbReference type="ChEBI" id="CHEBI:57692"/>
    </cofactor>
</comment>
<dbReference type="GO" id="GO:0006072">
    <property type="term" value="P:glycerol-3-phosphate metabolic process"/>
    <property type="evidence" value="ECO:0007669"/>
    <property type="project" value="InterPro"/>
</dbReference>
<dbReference type="SUPFAM" id="SSF51905">
    <property type="entry name" value="FAD/NAD(P)-binding domain"/>
    <property type="match status" value="1"/>
</dbReference>
<dbReference type="Gene3D" id="3.30.9.10">
    <property type="entry name" value="D-Amino Acid Oxidase, subunit A, domain 2"/>
    <property type="match status" value="1"/>
</dbReference>
<protein>
    <submittedName>
        <fullName evidence="7">Glycerol-3-phosphate dehydrogenase</fullName>
    </submittedName>
</protein>